<organism evidence="1">
    <name type="scientific">Sesamum radiatum</name>
    <name type="common">Black benniseed</name>
    <dbReference type="NCBI Taxonomy" id="300843"/>
    <lineage>
        <taxon>Eukaryota</taxon>
        <taxon>Viridiplantae</taxon>
        <taxon>Streptophyta</taxon>
        <taxon>Embryophyta</taxon>
        <taxon>Tracheophyta</taxon>
        <taxon>Spermatophyta</taxon>
        <taxon>Magnoliopsida</taxon>
        <taxon>eudicotyledons</taxon>
        <taxon>Gunneridae</taxon>
        <taxon>Pentapetalae</taxon>
        <taxon>asterids</taxon>
        <taxon>lamiids</taxon>
        <taxon>Lamiales</taxon>
        <taxon>Pedaliaceae</taxon>
        <taxon>Sesamum</taxon>
    </lineage>
</organism>
<dbReference type="SUPFAM" id="SSF53098">
    <property type="entry name" value="Ribonuclease H-like"/>
    <property type="match status" value="1"/>
</dbReference>
<dbReference type="EMBL" id="JACGWJ010000026">
    <property type="protein sequence ID" value="KAL0312140.1"/>
    <property type="molecule type" value="Genomic_DNA"/>
</dbReference>
<protein>
    <submittedName>
        <fullName evidence="1">Uncharacterized protein</fullName>
    </submittedName>
</protein>
<dbReference type="PANTHER" id="PTHR48475">
    <property type="entry name" value="RIBONUCLEASE H"/>
    <property type="match status" value="1"/>
</dbReference>
<sequence>MTIKAQVFADFLEEIACKQQQEIQDWLLHVDGSSNASKGSAWSFFQGPWGIKIEVAVKSSFQATNNEAKYETHIIGLNTTLDGGLRQLDAYIDSQLVPREENQQADALSKFGALISGVKEWKIAVVSKEITTIDEKDDIHVIEREASWKMKLIQYLKE</sequence>
<gene>
    <name evidence="1" type="ORF">Sradi_5613300</name>
</gene>
<dbReference type="PANTHER" id="PTHR48475:SF1">
    <property type="entry name" value="RNASE H TYPE-1 DOMAIN-CONTAINING PROTEIN"/>
    <property type="match status" value="1"/>
</dbReference>
<comment type="caution">
    <text evidence="1">The sequence shown here is derived from an EMBL/GenBank/DDBJ whole genome shotgun (WGS) entry which is preliminary data.</text>
</comment>
<evidence type="ECO:0000313" key="1">
    <source>
        <dbReference type="EMBL" id="KAL0312140.1"/>
    </source>
</evidence>
<dbReference type="Gene3D" id="3.30.420.10">
    <property type="entry name" value="Ribonuclease H-like superfamily/Ribonuclease H"/>
    <property type="match status" value="1"/>
</dbReference>
<dbReference type="InterPro" id="IPR036397">
    <property type="entry name" value="RNaseH_sf"/>
</dbReference>
<dbReference type="GO" id="GO:0003676">
    <property type="term" value="F:nucleic acid binding"/>
    <property type="evidence" value="ECO:0007669"/>
    <property type="project" value="InterPro"/>
</dbReference>
<accession>A0AAW2KYW1</accession>
<name>A0AAW2KYW1_SESRA</name>
<dbReference type="InterPro" id="IPR012337">
    <property type="entry name" value="RNaseH-like_sf"/>
</dbReference>
<reference evidence="1" key="1">
    <citation type="submission" date="2020-06" db="EMBL/GenBank/DDBJ databases">
        <authorList>
            <person name="Li T."/>
            <person name="Hu X."/>
            <person name="Zhang T."/>
            <person name="Song X."/>
            <person name="Zhang H."/>
            <person name="Dai N."/>
            <person name="Sheng W."/>
            <person name="Hou X."/>
            <person name="Wei L."/>
        </authorList>
    </citation>
    <scope>NUCLEOTIDE SEQUENCE</scope>
    <source>
        <strain evidence="1">G02</strain>
        <tissue evidence="1">Leaf</tissue>
    </source>
</reference>
<reference evidence="1" key="2">
    <citation type="journal article" date="2024" name="Plant">
        <title>Genomic evolution and insights into agronomic trait innovations of Sesamum species.</title>
        <authorList>
            <person name="Miao H."/>
            <person name="Wang L."/>
            <person name="Qu L."/>
            <person name="Liu H."/>
            <person name="Sun Y."/>
            <person name="Le M."/>
            <person name="Wang Q."/>
            <person name="Wei S."/>
            <person name="Zheng Y."/>
            <person name="Lin W."/>
            <person name="Duan Y."/>
            <person name="Cao H."/>
            <person name="Xiong S."/>
            <person name="Wang X."/>
            <person name="Wei L."/>
            <person name="Li C."/>
            <person name="Ma Q."/>
            <person name="Ju M."/>
            <person name="Zhao R."/>
            <person name="Li G."/>
            <person name="Mu C."/>
            <person name="Tian Q."/>
            <person name="Mei H."/>
            <person name="Zhang T."/>
            <person name="Gao T."/>
            <person name="Zhang H."/>
        </authorList>
    </citation>
    <scope>NUCLEOTIDE SEQUENCE</scope>
    <source>
        <strain evidence="1">G02</strain>
    </source>
</reference>
<dbReference type="AlphaFoldDB" id="A0AAW2KYW1"/>
<proteinExistence type="predicted"/>